<dbReference type="Proteomes" id="UP001157502">
    <property type="component" value="Chromosome 10"/>
</dbReference>
<keyword evidence="2" id="KW-1185">Reference proteome</keyword>
<comment type="caution">
    <text evidence="1">The sequence shown here is derived from an EMBL/GenBank/DDBJ whole genome shotgun (WGS) entry which is preliminary data.</text>
</comment>
<gene>
    <name evidence="1" type="ORF">DPEC_G00121990</name>
</gene>
<evidence type="ECO:0000313" key="1">
    <source>
        <dbReference type="EMBL" id="KAJ8005834.1"/>
    </source>
</evidence>
<evidence type="ECO:0000313" key="2">
    <source>
        <dbReference type="Proteomes" id="UP001157502"/>
    </source>
</evidence>
<dbReference type="EMBL" id="CM055737">
    <property type="protein sequence ID" value="KAJ8005834.1"/>
    <property type="molecule type" value="Genomic_DNA"/>
</dbReference>
<sequence length="257" mass="28061">MVPLGYNPAGGFPEKMWSKASESRGTTPLGLQEKAWKSSGGSMAGTPSPAPEGRQFPDALQPLDGQPQACWDPNRAQTPSEANSQSQREQDLEEEEQWSDSEHNFLDPNIGGVAVAPAHGSILIECARRELHATTPLKKPNRSHPTRISLVFYQHKNMNQPCHGQWMWEAKMKMLAERARERQQEAALLGLPYEDIKPGKKRKLGATATGVSPGPGPTTDKKVGPVTRLAPSQHTASMVTASPYAFTTLTGPYSHFV</sequence>
<protein>
    <submittedName>
        <fullName evidence="1">Uncharacterized protein</fullName>
    </submittedName>
</protein>
<organism evidence="1 2">
    <name type="scientific">Dallia pectoralis</name>
    <name type="common">Alaska blackfish</name>
    <dbReference type="NCBI Taxonomy" id="75939"/>
    <lineage>
        <taxon>Eukaryota</taxon>
        <taxon>Metazoa</taxon>
        <taxon>Chordata</taxon>
        <taxon>Craniata</taxon>
        <taxon>Vertebrata</taxon>
        <taxon>Euteleostomi</taxon>
        <taxon>Actinopterygii</taxon>
        <taxon>Neopterygii</taxon>
        <taxon>Teleostei</taxon>
        <taxon>Protacanthopterygii</taxon>
        <taxon>Esociformes</taxon>
        <taxon>Umbridae</taxon>
        <taxon>Dallia</taxon>
    </lineage>
</organism>
<reference evidence="1" key="1">
    <citation type="submission" date="2021-05" db="EMBL/GenBank/DDBJ databases">
        <authorList>
            <person name="Pan Q."/>
            <person name="Jouanno E."/>
            <person name="Zahm M."/>
            <person name="Klopp C."/>
            <person name="Cabau C."/>
            <person name="Louis A."/>
            <person name="Berthelot C."/>
            <person name="Parey E."/>
            <person name="Roest Crollius H."/>
            <person name="Montfort J."/>
            <person name="Robinson-Rechavi M."/>
            <person name="Bouchez O."/>
            <person name="Lampietro C."/>
            <person name="Lopez Roques C."/>
            <person name="Donnadieu C."/>
            <person name="Postlethwait J."/>
            <person name="Bobe J."/>
            <person name="Dillon D."/>
            <person name="Chandos A."/>
            <person name="von Hippel F."/>
            <person name="Guiguen Y."/>
        </authorList>
    </citation>
    <scope>NUCLEOTIDE SEQUENCE</scope>
    <source>
        <strain evidence="1">YG-Jan2019</strain>
    </source>
</reference>
<proteinExistence type="predicted"/>
<name>A0ACC2GQ37_DALPE</name>
<accession>A0ACC2GQ37</accession>